<evidence type="ECO:0000256" key="5">
    <source>
        <dbReference type="ARBA" id="ARBA00023136"/>
    </source>
</evidence>
<evidence type="ECO:0000256" key="7">
    <source>
        <dbReference type="ARBA" id="ARBA00023310"/>
    </source>
</evidence>
<dbReference type="Pfam" id="PF00213">
    <property type="entry name" value="OSCP"/>
    <property type="match status" value="1"/>
</dbReference>
<dbReference type="SUPFAM" id="SSF47928">
    <property type="entry name" value="N-terminal domain of the delta subunit of the F1F0-ATP synthase"/>
    <property type="match status" value="1"/>
</dbReference>
<dbReference type="RefSeq" id="WP_064085079.1">
    <property type="nucleotide sequence ID" value="NZ_LXSF01000004.1"/>
</dbReference>
<keyword evidence="3 8" id="KW-0375">Hydrogen ion transport</keyword>
<evidence type="ECO:0000256" key="3">
    <source>
        <dbReference type="ARBA" id="ARBA00022781"/>
    </source>
</evidence>
<evidence type="ECO:0000256" key="6">
    <source>
        <dbReference type="ARBA" id="ARBA00023196"/>
    </source>
</evidence>
<proteinExistence type="inferred from homology"/>
<evidence type="ECO:0000256" key="4">
    <source>
        <dbReference type="ARBA" id="ARBA00023065"/>
    </source>
</evidence>
<dbReference type="PRINTS" id="PR00125">
    <property type="entry name" value="ATPASEDELTA"/>
</dbReference>
<evidence type="ECO:0000313" key="10">
    <source>
        <dbReference type="Proteomes" id="UP000078003"/>
    </source>
</evidence>
<dbReference type="HAMAP" id="MF_01416">
    <property type="entry name" value="ATP_synth_delta_bact"/>
    <property type="match status" value="1"/>
</dbReference>
<dbReference type="GO" id="GO:0045259">
    <property type="term" value="C:proton-transporting ATP synthase complex"/>
    <property type="evidence" value="ECO:0007669"/>
    <property type="project" value="UniProtKB-KW"/>
</dbReference>
<dbReference type="InterPro" id="IPR026015">
    <property type="entry name" value="ATP_synth_OSCP/delta_N_sf"/>
</dbReference>
<dbReference type="GO" id="GO:0046933">
    <property type="term" value="F:proton-transporting ATP synthase activity, rotational mechanism"/>
    <property type="evidence" value="ECO:0007669"/>
    <property type="project" value="UniProtKB-UniRule"/>
</dbReference>
<comment type="subcellular location">
    <subcellularLocation>
        <location evidence="8">Cell membrane</location>
        <topology evidence="8">Peripheral membrane protein</topology>
    </subcellularLocation>
    <subcellularLocation>
        <location evidence="1">Membrane</location>
    </subcellularLocation>
</comment>
<evidence type="ECO:0000313" key="9">
    <source>
        <dbReference type="EMBL" id="OAM16855.1"/>
    </source>
</evidence>
<evidence type="ECO:0000256" key="8">
    <source>
        <dbReference type="HAMAP-Rule" id="MF_01416"/>
    </source>
</evidence>
<keyword evidence="2 8" id="KW-0813">Transport</keyword>
<keyword evidence="6 8" id="KW-0139">CF(1)</keyword>
<dbReference type="AlphaFoldDB" id="A0A1A9RDD1"/>
<sequence length="181" mass="20046">MAELATIARPYAKALFELASEKGQVELWLEKLKDLAWAVGQPKLTTLLDDAGIAPRQKADALIGLLDDIQTPQYTDFKNFLYVLAEGGRLAVLPEVYNQYQALVLVKDHIQKAIIYSAFPMSEGQFAKVVSDCQQKFGHKLEATLKVVPELIGGIKIEVGDKVLDLSVRGKLKNLYTAMIN</sequence>
<dbReference type="NCBIfam" id="NF004402">
    <property type="entry name" value="PRK05758.2-2"/>
    <property type="match status" value="1"/>
</dbReference>
<reference evidence="10" key="1">
    <citation type="submission" date="2016-05" db="EMBL/GenBank/DDBJ databases">
        <title>Draft genome of Corynebacterium afermentans subsp. afermentans LCDC 88199T.</title>
        <authorList>
            <person name="Bernier A.-M."/>
            <person name="Bernard K."/>
        </authorList>
    </citation>
    <scope>NUCLEOTIDE SEQUENCE [LARGE SCALE GENOMIC DNA]</scope>
    <source>
        <strain evidence="10">NML01-0328</strain>
    </source>
</reference>
<comment type="caution">
    <text evidence="9">The sequence shown here is derived from an EMBL/GenBank/DDBJ whole genome shotgun (WGS) entry which is preliminary data.</text>
</comment>
<comment type="function">
    <text evidence="8">F(1)F(0) ATP synthase produces ATP from ADP in the presence of a proton or sodium gradient. F-type ATPases consist of two structural domains, F(1) containing the extramembraneous catalytic core and F(0) containing the membrane proton channel, linked together by a central stalk and a peripheral stalk. During catalysis, ATP synthesis in the catalytic domain of F(1) is coupled via a rotary mechanism of the central stalk subunits to proton translocation.</text>
</comment>
<name>A0A1A9RDD1_EIKCO</name>
<keyword evidence="4 8" id="KW-0406">Ion transport</keyword>
<dbReference type="NCBIfam" id="TIGR01145">
    <property type="entry name" value="ATP_synt_delta"/>
    <property type="match status" value="1"/>
</dbReference>
<keyword evidence="5 8" id="KW-0472">Membrane</keyword>
<comment type="function">
    <text evidence="8">This protein is part of the stalk that links CF(0) to CF(1). It either transmits conformational changes from CF(0) to CF(1) or is implicated in proton conduction.</text>
</comment>
<evidence type="ECO:0000256" key="2">
    <source>
        <dbReference type="ARBA" id="ARBA00022448"/>
    </source>
</evidence>
<gene>
    <name evidence="8" type="primary">atpH</name>
    <name evidence="9" type="ORF">A7P85_05280</name>
</gene>
<accession>A0A1A9RDD1</accession>
<protein>
    <recommendedName>
        <fullName evidence="8">ATP synthase subunit delta</fullName>
    </recommendedName>
    <alternativeName>
        <fullName evidence="8">ATP synthase F(1) sector subunit delta</fullName>
    </alternativeName>
    <alternativeName>
        <fullName evidence="8">F-type ATPase subunit delta</fullName>
        <shortName evidence="8">F-ATPase subunit delta</shortName>
    </alternativeName>
</protein>
<organism evidence="9 10">
    <name type="scientific">Eikenella corrodens</name>
    <dbReference type="NCBI Taxonomy" id="539"/>
    <lineage>
        <taxon>Bacteria</taxon>
        <taxon>Pseudomonadati</taxon>
        <taxon>Pseudomonadota</taxon>
        <taxon>Betaproteobacteria</taxon>
        <taxon>Neisseriales</taxon>
        <taxon>Neisseriaceae</taxon>
        <taxon>Eikenella</taxon>
    </lineage>
</organism>
<dbReference type="GO" id="GO:0005886">
    <property type="term" value="C:plasma membrane"/>
    <property type="evidence" value="ECO:0007669"/>
    <property type="project" value="UniProtKB-SubCell"/>
</dbReference>
<dbReference type="InterPro" id="IPR000711">
    <property type="entry name" value="ATPase_OSCP/dsu"/>
</dbReference>
<dbReference type="Gene3D" id="1.10.520.20">
    <property type="entry name" value="N-terminal domain of the delta subunit of the F1F0-ATP synthase"/>
    <property type="match status" value="1"/>
</dbReference>
<keyword evidence="8" id="KW-1003">Cell membrane</keyword>
<evidence type="ECO:0000256" key="1">
    <source>
        <dbReference type="ARBA" id="ARBA00004370"/>
    </source>
</evidence>
<comment type="similarity">
    <text evidence="8">Belongs to the ATPase delta chain family.</text>
</comment>
<dbReference type="EMBL" id="LXSF01000004">
    <property type="protein sequence ID" value="OAM16855.1"/>
    <property type="molecule type" value="Genomic_DNA"/>
</dbReference>
<dbReference type="Proteomes" id="UP000078003">
    <property type="component" value="Unassembled WGS sequence"/>
</dbReference>
<dbReference type="PANTHER" id="PTHR11910">
    <property type="entry name" value="ATP SYNTHASE DELTA CHAIN"/>
    <property type="match status" value="1"/>
</dbReference>
<keyword evidence="7 8" id="KW-0066">ATP synthesis</keyword>